<dbReference type="RefSeq" id="WP_267260311.1">
    <property type="nucleotide sequence ID" value="NZ_CP084204.1"/>
</dbReference>
<organism evidence="1 2">
    <name type="scientific">Streptomyces tanashiensis</name>
    <dbReference type="NCBI Taxonomy" id="67367"/>
    <lineage>
        <taxon>Bacteria</taxon>
        <taxon>Bacillati</taxon>
        <taxon>Actinomycetota</taxon>
        <taxon>Actinomycetes</taxon>
        <taxon>Kitasatosporales</taxon>
        <taxon>Streptomycetaceae</taxon>
        <taxon>Streptomyces</taxon>
    </lineage>
</organism>
<dbReference type="GeneID" id="95605467"/>
<dbReference type="Proteomes" id="UP001164506">
    <property type="component" value="Chromosome"/>
</dbReference>
<reference evidence="1" key="1">
    <citation type="submission" date="2021-09" db="EMBL/GenBank/DDBJ databases">
        <title>Complete genome sequence and metabolic characterization of Streptomyces tanashiensis DSM 731 the producer of antibacterial Kalafungin and diverse secondary metabolites.</title>
        <authorList>
            <person name="Abbasi M.N."/>
            <person name="Anwar M.N."/>
            <person name="Alam K."/>
            <person name="Shoaib M."/>
            <person name="Lin Z."/>
            <person name="Hayat M."/>
            <person name="Ali M.I."/>
            <person name="Malik H.M.T."/>
            <person name="Ahmed I."/>
            <person name="Li A."/>
            <person name="Hailong Wang H."/>
            <person name="Zhang Y."/>
        </authorList>
    </citation>
    <scope>NUCLEOTIDE SEQUENCE</scope>
    <source>
        <strain evidence="1">Kala</strain>
    </source>
</reference>
<dbReference type="EMBL" id="CP084204">
    <property type="protein sequence ID" value="UZX26213.1"/>
    <property type="molecule type" value="Genomic_DNA"/>
</dbReference>
<accession>A0ABY6R813</accession>
<gene>
    <name evidence="1" type="ORF">LDH80_38560</name>
</gene>
<evidence type="ECO:0000313" key="1">
    <source>
        <dbReference type="EMBL" id="UZX26213.1"/>
    </source>
</evidence>
<evidence type="ECO:0000313" key="2">
    <source>
        <dbReference type="Proteomes" id="UP001164506"/>
    </source>
</evidence>
<proteinExistence type="predicted"/>
<name>A0ABY6R813_9ACTN</name>
<protein>
    <submittedName>
        <fullName evidence="1">Uncharacterized protein</fullName>
    </submittedName>
</protein>
<keyword evidence="2" id="KW-1185">Reference proteome</keyword>
<sequence>MPDFGAMLGAVGRGVVGVGRLAWAVLTAPTLASEWEVEGEVTRLADLIGKEVPEELHGRAWGLVMDRLRGVDEEIDRMTQEETAGGAADEGSS</sequence>